<accession>A0ABR1F605</accession>
<comment type="caution">
    <text evidence="3">The sequence shown here is derived from an EMBL/GenBank/DDBJ whole genome shotgun (WGS) entry which is preliminary data.</text>
</comment>
<dbReference type="SUPFAM" id="SSF81383">
    <property type="entry name" value="F-box domain"/>
    <property type="match status" value="1"/>
</dbReference>
<dbReference type="SUPFAM" id="SSF48452">
    <property type="entry name" value="TPR-like"/>
    <property type="match status" value="1"/>
</dbReference>
<reference evidence="3 4" key="1">
    <citation type="submission" date="2024-03" db="EMBL/GenBank/DDBJ databases">
        <title>Genome-scale model development and genomic sequencing of the oleaginous clade Lipomyces.</title>
        <authorList>
            <consortium name="Lawrence Berkeley National Laboratory"/>
            <person name="Czajka J.J."/>
            <person name="Han Y."/>
            <person name="Kim J."/>
            <person name="Mondo S.J."/>
            <person name="Hofstad B.A."/>
            <person name="Robles A."/>
            <person name="Haridas S."/>
            <person name="Riley R."/>
            <person name="LaButti K."/>
            <person name="Pangilinan J."/>
            <person name="Andreopoulos W."/>
            <person name="Lipzen A."/>
            <person name="Yan J."/>
            <person name="Wang M."/>
            <person name="Ng V."/>
            <person name="Grigoriev I.V."/>
            <person name="Spatafora J.W."/>
            <person name="Magnuson J.K."/>
            <person name="Baker S.E."/>
            <person name="Pomraning K.R."/>
        </authorList>
    </citation>
    <scope>NUCLEOTIDE SEQUENCE [LARGE SCALE GENOMIC DNA]</scope>
    <source>
        <strain evidence="3 4">Phaff 52-87</strain>
    </source>
</reference>
<evidence type="ECO:0000256" key="1">
    <source>
        <dbReference type="SAM" id="MobiDB-lite"/>
    </source>
</evidence>
<dbReference type="RefSeq" id="XP_064768250.1">
    <property type="nucleotide sequence ID" value="XM_064914153.1"/>
</dbReference>
<feature type="domain" description="F-box" evidence="2">
    <location>
        <begin position="356"/>
        <end position="399"/>
    </location>
</feature>
<name>A0ABR1F605_9ASCO</name>
<sequence length="592" mass="64454">MSALSISSSTSTEHQNLVFVSPREGLVSISNLPTKNPATSAGILAQYADHNYTGINPRSLAQQPRSRTDESGTSTVDGGVASAAAGSNRQIDENLGLASGVGNAIEGIAGHLNGQSGKDSVRSAAKASEYEDHRASAMYASQCNQYLTAIVRFTKMEFNHGLGFQELYHRALACLGKKLSEFALADALTMISINKSNYRGYWIAGLAYERLSKLDEARDIYATGVYEIDELVRQHGRSFSGLVSGKLVLNGCMRSLDARIAARDEELLSGGGGVNAEDECMSVSELAGEISMLSISTPPPQPVPVNESSTPSSSLSSFSSSLSSSTSFSSVSPSTPTPPSPHPSLSGPKVDPSTVLPLELLIQILDYVPLTFRTAVQLESLNRTWRTAVRAIPRFWQKLDLRAINWQHVSPRLLREYVDAAAATAAGTSARGVRKVKIDWVMRNDEEVDNPVGVGRVEGAIAGFDTQFDERWYELVWWTAAIYREQKSAAAAAALGENLSTNDCIFELTPCIPFLSRHRPLQDGMLAVQWGPTEQFIVPQTAVAPLLETLALRNNRPGNLWVLRIQRLMLMLERWDGGMEAPWERKGFECEV</sequence>
<evidence type="ECO:0000313" key="4">
    <source>
        <dbReference type="Proteomes" id="UP001498771"/>
    </source>
</evidence>
<dbReference type="Gene3D" id="1.25.40.10">
    <property type="entry name" value="Tetratricopeptide repeat domain"/>
    <property type="match status" value="1"/>
</dbReference>
<dbReference type="InterPro" id="IPR001810">
    <property type="entry name" value="F-box_dom"/>
</dbReference>
<organism evidence="3 4">
    <name type="scientific">Myxozyma melibiosi</name>
    <dbReference type="NCBI Taxonomy" id="54550"/>
    <lineage>
        <taxon>Eukaryota</taxon>
        <taxon>Fungi</taxon>
        <taxon>Dikarya</taxon>
        <taxon>Ascomycota</taxon>
        <taxon>Saccharomycotina</taxon>
        <taxon>Lipomycetes</taxon>
        <taxon>Lipomycetales</taxon>
        <taxon>Lipomycetaceae</taxon>
        <taxon>Myxozyma</taxon>
    </lineage>
</organism>
<evidence type="ECO:0000259" key="2">
    <source>
        <dbReference type="SMART" id="SM00256"/>
    </source>
</evidence>
<dbReference type="Proteomes" id="UP001498771">
    <property type="component" value="Unassembled WGS sequence"/>
</dbReference>
<proteinExistence type="predicted"/>
<feature type="compositionally biased region" description="Polar residues" evidence="1">
    <location>
        <begin position="55"/>
        <end position="76"/>
    </location>
</feature>
<dbReference type="GeneID" id="90039665"/>
<dbReference type="InterPro" id="IPR011990">
    <property type="entry name" value="TPR-like_helical_dom_sf"/>
</dbReference>
<protein>
    <recommendedName>
        <fullName evidence="2">F-box domain-containing protein</fullName>
    </recommendedName>
</protein>
<dbReference type="InterPro" id="IPR036047">
    <property type="entry name" value="F-box-like_dom_sf"/>
</dbReference>
<feature type="region of interest" description="Disordered" evidence="1">
    <location>
        <begin position="295"/>
        <end position="350"/>
    </location>
</feature>
<keyword evidence="4" id="KW-1185">Reference proteome</keyword>
<dbReference type="EMBL" id="JBBJBU010000006">
    <property type="protein sequence ID" value="KAK7205217.1"/>
    <property type="molecule type" value="Genomic_DNA"/>
</dbReference>
<feature type="region of interest" description="Disordered" evidence="1">
    <location>
        <begin position="55"/>
        <end position="80"/>
    </location>
</feature>
<feature type="compositionally biased region" description="Low complexity" evidence="1">
    <location>
        <begin position="308"/>
        <end position="334"/>
    </location>
</feature>
<dbReference type="SMART" id="SM00256">
    <property type="entry name" value="FBOX"/>
    <property type="match status" value="1"/>
</dbReference>
<gene>
    <name evidence="3" type="ORF">BZA70DRAFT_289851</name>
</gene>
<evidence type="ECO:0000313" key="3">
    <source>
        <dbReference type="EMBL" id="KAK7205217.1"/>
    </source>
</evidence>